<gene>
    <name evidence="1" type="ORF">ACFFRI_19175</name>
</gene>
<sequence length="298" mass="32353">MTTLSLSEAPATLPAEAQQRWVQDDAADLKVGDLWLLSWNRDALAMVVITKVIDDYILACPVTLPTDPAFAPAVVHEVTPLGLPLTIWPGIETGLGKHLLRRNLGSLLSETTVRLLRRYAEDGEESPLPVADGNYNDDGNPEHLRGLLAYMQGLCFHEWPTDAPQDAVISADVIAQQGAGIPFMTNTLGVDVPRARALLRQEAIPTDAEIAGLASAWNLEPSALLSASRDDASQTLIEPEFKPLLDQVMAAKGIDERAARRRSQQEYALAARAAQPNDRIARMRAAIERVLRASDGTA</sequence>
<protein>
    <submittedName>
        <fullName evidence="1">Uncharacterized protein</fullName>
    </submittedName>
</protein>
<comment type="caution">
    <text evidence="1">The sequence shown here is derived from an EMBL/GenBank/DDBJ whole genome shotgun (WGS) entry which is preliminary data.</text>
</comment>
<reference evidence="1 2" key="1">
    <citation type="submission" date="2024-09" db="EMBL/GenBank/DDBJ databases">
        <authorList>
            <person name="Sun Q."/>
            <person name="Mori K."/>
        </authorList>
    </citation>
    <scope>NUCLEOTIDE SEQUENCE [LARGE SCALE GENOMIC DNA]</scope>
    <source>
        <strain evidence="1 2">JCM 9626</strain>
    </source>
</reference>
<keyword evidence="2" id="KW-1185">Reference proteome</keyword>
<accession>A0ABV5KEL5</accession>
<dbReference type="EMBL" id="JBHMDG010000030">
    <property type="protein sequence ID" value="MFB9315179.1"/>
    <property type="molecule type" value="Genomic_DNA"/>
</dbReference>
<name>A0ABV5KEL5_9ACTN</name>
<evidence type="ECO:0000313" key="2">
    <source>
        <dbReference type="Proteomes" id="UP001589750"/>
    </source>
</evidence>
<organism evidence="1 2">
    <name type="scientific">Nocardioides plantarum</name>
    <dbReference type="NCBI Taxonomy" id="29299"/>
    <lineage>
        <taxon>Bacteria</taxon>
        <taxon>Bacillati</taxon>
        <taxon>Actinomycetota</taxon>
        <taxon>Actinomycetes</taxon>
        <taxon>Propionibacteriales</taxon>
        <taxon>Nocardioidaceae</taxon>
        <taxon>Nocardioides</taxon>
    </lineage>
</organism>
<proteinExistence type="predicted"/>
<dbReference type="Proteomes" id="UP001589750">
    <property type="component" value="Unassembled WGS sequence"/>
</dbReference>
<evidence type="ECO:0000313" key="1">
    <source>
        <dbReference type="EMBL" id="MFB9315179.1"/>
    </source>
</evidence>
<dbReference type="RefSeq" id="WP_140008880.1">
    <property type="nucleotide sequence ID" value="NZ_JBHMDG010000030.1"/>
</dbReference>